<name>A0ACD1HGL9_9EURO</name>
<gene>
    <name evidence="1" type="ORF">BO66DRAFT_27135</name>
</gene>
<organism evidence="1 2">
    <name type="scientific">Aspergillus aculeatinus CBS 121060</name>
    <dbReference type="NCBI Taxonomy" id="1448322"/>
    <lineage>
        <taxon>Eukaryota</taxon>
        <taxon>Fungi</taxon>
        <taxon>Dikarya</taxon>
        <taxon>Ascomycota</taxon>
        <taxon>Pezizomycotina</taxon>
        <taxon>Eurotiomycetes</taxon>
        <taxon>Eurotiomycetidae</taxon>
        <taxon>Eurotiales</taxon>
        <taxon>Aspergillaceae</taxon>
        <taxon>Aspergillus</taxon>
        <taxon>Aspergillus subgen. Circumdati</taxon>
    </lineage>
</organism>
<protein>
    <submittedName>
        <fullName evidence="1">Uncharacterized protein</fullName>
    </submittedName>
</protein>
<reference evidence="1" key="1">
    <citation type="submission" date="2018-02" db="EMBL/GenBank/DDBJ databases">
        <title>The genomes of Aspergillus section Nigri reveals drivers in fungal speciation.</title>
        <authorList>
            <consortium name="DOE Joint Genome Institute"/>
            <person name="Vesth T.C."/>
            <person name="Nybo J."/>
            <person name="Theobald S."/>
            <person name="Brandl J."/>
            <person name="Frisvad J.C."/>
            <person name="Nielsen K.F."/>
            <person name="Lyhne E.K."/>
            <person name="Kogle M.E."/>
            <person name="Kuo A."/>
            <person name="Riley R."/>
            <person name="Clum A."/>
            <person name="Nolan M."/>
            <person name="Lipzen A."/>
            <person name="Salamov A."/>
            <person name="Henrissat B."/>
            <person name="Wiebenga A."/>
            <person name="De vries R.P."/>
            <person name="Grigoriev I.V."/>
            <person name="Mortensen U.H."/>
            <person name="Andersen M.R."/>
            <person name="Baker S.E."/>
        </authorList>
    </citation>
    <scope>NUCLEOTIDE SEQUENCE</scope>
    <source>
        <strain evidence="1">CBS 121060</strain>
    </source>
</reference>
<evidence type="ECO:0000313" key="2">
    <source>
        <dbReference type="Proteomes" id="UP000249661"/>
    </source>
</evidence>
<dbReference type="EMBL" id="KZ824943">
    <property type="protein sequence ID" value="RAH72616.1"/>
    <property type="molecule type" value="Genomic_DNA"/>
</dbReference>
<sequence length="93" mass="9893">MENRMVLDLGVLLSSLHSLQACFPSITSNFEVHGCVVQASNWGRGAVGHVTGVPAAGRRLQADALAAIPYLPYCTFPSCSAQCPFTRLQSGRS</sequence>
<keyword evidence="2" id="KW-1185">Reference proteome</keyword>
<proteinExistence type="predicted"/>
<accession>A0ACD1HGL9</accession>
<dbReference type="Proteomes" id="UP000249661">
    <property type="component" value="Unassembled WGS sequence"/>
</dbReference>
<evidence type="ECO:0000313" key="1">
    <source>
        <dbReference type="EMBL" id="RAH72616.1"/>
    </source>
</evidence>